<dbReference type="Proteomes" id="UP000068026">
    <property type="component" value="Chromosome"/>
</dbReference>
<feature type="domain" description="Copper amine oxidase-like N-terminal" evidence="2">
    <location>
        <begin position="632"/>
        <end position="739"/>
    </location>
</feature>
<dbReference type="InterPro" id="IPR036582">
    <property type="entry name" value="Mao_N_sf"/>
</dbReference>
<dbReference type="OrthoDB" id="2064014at2"/>
<dbReference type="SUPFAM" id="SSF55383">
    <property type="entry name" value="Copper amine oxidase, domain N"/>
    <property type="match status" value="1"/>
</dbReference>
<reference evidence="5" key="2">
    <citation type="submission" date="2016-01" db="EMBL/GenBank/DDBJ databases">
        <authorList>
            <person name="Poehlein A."/>
            <person name="Schlien K."/>
            <person name="Gottschalk G."/>
            <person name="Buckel W."/>
            <person name="Daniel R."/>
        </authorList>
    </citation>
    <scope>NUCLEOTIDE SEQUENCE [LARGE SCALE GENOMIC DNA]</scope>
    <source>
        <strain evidence="5">X2</strain>
    </source>
</reference>
<evidence type="ECO:0000259" key="2">
    <source>
        <dbReference type="Pfam" id="PF07833"/>
    </source>
</evidence>
<evidence type="ECO:0000313" key="3">
    <source>
        <dbReference type="EMBL" id="AMJ39712.1"/>
    </source>
</evidence>
<keyword evidence="1" id="KW-0732">Signal</keyword>
<dbReference type="EMBL" id="CP014223">
    <property type="protein sequence ID" value="AMJ39712.1"/>
    <property type="molecule type" value="Genomic_DNA"/>
</dbReference>
<dbReference type="InterPro" id="IPR012854">
    <property type="entry name" value="Cu_amine_oxidase-like_N"/>
</dbReference>
<organism evidence="4 6">
    <name type="scientific">Anaerotignum propionicum DSM 1682</name>
    <dbReference type="NCBI Taxonomy" id="991789"/>
    <lineage>
        <taxon>Bacteria</taxon>
        <taxon>Bacillati</taxon>
        <taxon>Bacillota</taxon>
        <taxon>Clostridia</taxon>
        <taxon>Lachnospirales</taxon>
        <taxon>Anaerotignaceae</taxon>
        <taxon>Anaerotignum</taxon>
    </lineage>
</organism>
<dbReference type="AlphaFoldDB" id="A0A0X8V7W1"/>
<keyword evidence="5" id="KW-1185">Reference proteome</keyword>
<proteinExistence type="predicted"/>
<evidence type="ECO:0000313" key="5">
    <source>
        <dbReference type="Proteomes" id="UP000068026"/>
    </source>
</evidence>
<evidence type="ECO:0000313" key="6">
    <source>
        <dbReference type="Proteomes" id="UP000184204"/>
    </source>
</evidence>
<name>A0A0X8V7W1_ANAPI</name>
<dbReference type="Pfam" id="PF07833">
    <property type="entry name" value="Cu_amine_oxidN1"/>
    <property type="match status" value="1"/>
</dbReference>
<reference evidence="6" key="4">
    <citation type="submission" date="2016-11" db="EMBL/GenBank/DDBJ databases">
        <authorList>
            <person name="Jaros S."/>
            <person name="Januszkiewicz K."/>
            <person name="Wedrychowicz H."/>
        </authorList>
    </citation>
    <scope>NUCLEOTIDE SEQUENCE [LARGE SCALE GENOMIC DNA]</scope>
    <source>
        <strain evidence="6">DSM 1682</strain>
    </source>
</reference>
<dbReference type="KEGG" id="cpro:CPRO_00880"/>
<feature type="signal peptide" evidence="1">
    <location>
        <begin position="1"/>
        <end position="24"/>
    </location>
</feature>
<sequence length="744" mass="78843">MKKVISFLMAAAMVTSLVPATAFAAGDVTATAKVIDALERGKDFDGVIDAANAPELQLKVTSADYTTGGSTPTVDVTVSLDGAEFTATDAAGFEGMVKVTNPAAVTVATKEFSEDEVTYTLTGQLKKDDVVAINLASKMTKVSVGKTATVSVDSKMAKADDLVYASVLDKGIKASVKKTVSVAVDEVATINSKGLKIEPSVDDSYAVGTQFTLKLSKGFEFANTTVTGAADWAIDGSEATFTAPSVDEFTLTGIKVEATSAKVGDVATIKVTAKNVGTASVEVAKVVDYKVGVSVDADEDVPVIYSGTDVNNTGLTDDSDHMTLEVTAEETFPGAWSMRQGFNFTLPEGVYVTDVDVIEAENFLQGNVAVGTTEWEAAFKAAYDKGDYNGFTFAKRVFDDVNTNLAADPASVTFKLQLVADPTFEGDVKLGFEGALVDAQEVTVAKFVKPYTVKAEQNDVIIDYRNTSVQTPITITEAEAGLWAANSVFTLTVDRGDMIQFEDDATFSVNDSGLELKDEKTKDGQLAFTVKSESDEAATVEIKDIALFMQRNVPAGAYDLKAETAMSTAYDKQAIYAADGKDNNIIDDVADYSKVVKEAFINVVTSGRDNDNLFTTKVVVPVGEAYLMAGSTKVELDVPAYISATNYTMLPIRAVSKALGVNTNNVLWSAETKTITIMYAQRIITMVVGQKTINVNGSSIPASAAPEITGDRAFLPMRDLATALGVTDITWDAATRTATLNGGK</sequence>
<protein>
    <submittedName>
        <fullName evidence="4">Copper amine oxidase N-terminal domain-containing protein</fullName>
    </submittedName>
</protein>
<dbReference type="Proteomes" id="UP000184204">
    <property type="component" value="Unassembled WGS sequence"/>
</dbReference>
<evidence type="ECO:0000313" key="4">
    <source>
        <dbReference type="EMBL" id="SHE29779.1"/>
    </source>
</evidence>
<gene>
    <name evidence="3" type="ORF">CPRO_00880</name>
    <name evidence="4" type="ORF">SAMN02745151_00268</name>
</gene>
<feature type="chain" id="PRO_5044547743" evidence="1">
    <location>
        <begin position="25"/>
        <end position="744"/>
    </location>
</feature>
<dbReference type="EMBL" id="FQUA01000001">
    <property type="protein sequence ID" value="SHE29779.1"/>
    <property type="molecule type" value="Genomic_DNA"/>
</dbReference>
<dbReference type="RefSeq" id="WP_066046629.1">
    <property type="nucleotide sequence ID" value="NZ_CP014223.1"/>
</dbReference>
<dbReference type="Gene3D" id="3.30.457.10">
    <property type="entry name" value="Copper amine oxidase-like, N-terminal domain"/>
    <property type="match status" value="1"/>
</dbReference>
<evidence type="ECO:0000256" key="1">
    <source>
        <dbReference type="SAM" id="SignalP"/>
    </source>
</evidence>
<reference evidence="3 5" key="1">
    <citation type="journal article" date="2016" name="Genome Announc.">
        <title>Complete Genome Sequence of the Amino Acid-Fermenting Clostridium propionicum X2 (DSM 1682).</title>
        <authorList>
            <person name="Poehlein A."/>
            <person name="Schlien K."/>
            <person name="Chowdhury N.P."/>
            <person name="Gottschalk G."/>
            <person name="Buckel W."/>
            <person name="Daniel R."/>
        </authorList>
    </citation>
    <scope>NUCLEOTIDE SEQUENCE [LARGE SCALE GENOMIC DNA]</scope>
    <source>
        <strain evidence="3 5">X2</strain>
    </source>
</reference>
<accession>A0A0X8V7W1</accession>
<reference evidence="4" key="3">
    <citation type="submission" date="2016-11" db="EMBL/GenBank/DDBJ databases">
        <authorList>
            <person name="Varghese N."/>
            <person name="Submissions S."/>
        </authorList>
    </citation>
    <scope>NUCLEOTIDE SEQUENCE</scope>
    <source>
        <strain evidence="4">DSM 1682</strain>
    </source>
</reference>